<keyword evidence="2" id="KW-0175">Coiled coil</keyword>
<evidence type="ECO:0000256" key="1">
    <source>
        <dbReference type="ARBA" id="ARBA00023172"/>
    </source>
</evidence>
<dbReference type="SUPFAM" id="SSF56349">
    <property type="entry name" value="DNA breaking-rejoining enzymes"/>
    <property type="match status" value="1"/>
</dbReference>
<dbReference type="GO" id="GO:0003677">
    <property type="term" value="F:DNA binding"/>
    <property type="evidence" value="ECO:0007669"/>
    <property type="project" value="InterPro"/>
</dbReference>
<dbReference type="GeneID" id="74306757"/>
<accession>A0A9E7TMG1</accession>
<reference evidence="4" key="1">
    <citation type="submission" date="2022-04" db="EMBL/GenBank/DDBJ databases">
        <title>Complete genome of Methanoplanus endosymbiosus DSM 3599.</title>
        <authorList>
            <person name="Chen S.-C."/>
            <person name="You Y.-T."/>
            <person name="Zhou Y.-Z."/>
            <person name="Lai M.-C."/>
        </authorList>
    </citation>
    <scope>NUCLEOTIDE SEQUENCE</scope>
    <source>
        <strain evidence="4">DSM 3599</strain>
    </source>
</reference>
<feature type="coiled-coil region" evidence="2">
    <location>
        <begin position="395"/>
        <end position="422"/>
    </location>
</feature>
<dbReference type="KEGG" id="mend:L6E24_03635"/>
<dbReference type="GO" id="GO:0015074">
    <property type="term" value="P:DNA integration"/>
    <property type="evidence" value="ECO:0007669"/>
    <property type="project" value="InterPro"/>
</dbReference>
<dbReference type="Gene3D" id="1.10.443.10">
    <property type="entry name" value="Intergrase catalytic core"/>
    <property type="match status" value="1"/>
</dbReference>
<keyword evidence="1" id="KW-0233">DNA recombination</keyword>
<dbReference type="PROSITE" id="PS51898">
    <property type="entry name" value="TYR_RECOMBINASE"/>
    <property type="match status" value="1"/>
</dbReference>
<sequence>MVGKKNHRFHSKNSSFADYRKNCIAAALEEKRITENDADLIQKFVLEETSSCTPARKYKLTYVLVNWRQFLPEFNKVTLTSLLQGIENLKFAKKPDGEEDLYKRNSQIDYIRTIKRFVLWMIDEEIVAISEKKVRSNVKTPSYRSTKTNEMMLSSEEIRALIEACRCNRDRAFIAMLYESGCRVGELADMTWGQLSFDDWSVKLIITGENKTGKTRYIPLVMSRAYLAAWKDEYYHLSKTEKFLNKWPEGMTPDSFLFLTNNRYQPMHYCSTVKHLRKLAERAGIEKHITLHLFRHSRITHLLQQGVSESIIKSLMWGNQCTDMLGTYGHLSNADTDDAMAKLAGIKLSSGRCRRKTLEPLQCSRCQTINPPTQRFCGTCGLELTVEAVDEAKIAKEQAEMLPEYQELMKEFEDKLRRLSAAGNYD</sequence>
<dbReference type="PANTHER" id="PTHR30349">
    <property type="entry name" value="PHAGE INTEGRASE-RELATED"/>
    <property type="match status" value="1"/>
</dbReference>
<dbReference type="InterPro" id="IPR002104">
    <property type="entry name" value="Integrase_catalytic"/>
</dbReference>
<dbReference type="AlphaFoldDB" id="A0A9E7TMG1"/>
<evidence type="ECO:0000256" key="2">
    <source>
        <dbReference type="SAM" id="Coils"/>
    </source>
</evidence>
<feature type="domain" description="Tyr recombinase" evidence="3">
    <location>
        <begin position="148"/>
        <end position="341"/>
    </location>
</feature>
<evidence type="ECO:0000259" key="3">
    <source>
        <dbReference type="PROSITE" id="PS51898"/>
    </source>
</evidence>
<dbReference type="CDD" id="cd00397">
    <property type="entry name" value="DNA_BRE_C"/>
    <property type="match status" value="1"/>
</dbReference>
<dbReference type="InterPro" id="IPR050090">
    <property type="entry name" value="Tyrosine_recombinase_XerCD"/>
</dbReference>
<organism evidence="4 5">
    <name type="scientific">Methanoplanus endosymbiosus</name>
    <dbReference type="NCBI Taxonomy" id="33865"/>
    <lineage>
        <taxon>Archaea</taxon>
        <taxon>Methanobacteriati</taxon>
        <taxon>Methanobacteriota</taxon>
        <taxon>Stenosarchaea group</taxon>
        <taxon>Methanomicrobia</taxon>
        <taxon>Methanomicrobiales</taxon>
        <taxon>Methanomicrobiaceae</taxon>
        <taxon>Methanoplanus</taxon>
    </lineage>
</organism>
<dbReference type="RefSeq" id="WP_257743366.1">
    <property type="nucleotide sequence ID" value="NZ_CP096115.1"/>
</dbReference>
<proteinExistence type="predicted"/>
<keyword evidence="5" id="KW-1185">Reference proteome</keyword>
<evidence type="ECO:0000313" key="4">
    <source>
        <dbReference type="EMBL" id="UUX93226.1"/>
    </source>
</evidence>
<dbReference type="EMBL" id="CP096115">
    <property type="protein sequence ID" value="UUX93226.1"/>
    <property type="molecule type" value="Genomic_DNA"/>
</dbReference>
<dbReference type="InterPro" id="IPR013762">
    <property type="entry name" value="Integrase-like_cat_sf"/>
</dbReference>
<dbReference type="InterPro" id="IPR011010">
    <property type="entry name" value="DNA_brk_join_enz"/>
</dbReference>
<dbReference type="Proteomes" id="UP001060368">
    <property type="component" value="Chromosome"/>
</dbReference>
<dbReference type="PANTHER" id="PTHR30349:SF87">
    <property type="entry name" value="TRANSPOSASE A"/>
    <property type="match status" value="1"/>
</dbReference>
<name>A0A9E7TMG1_9EURY</name>
<protein>
    <submittedName>
        <fullName evidence="4">Site-specific integrase</fullName>
    </submittedName>
</protein>
<dbReference type="Pfam" id="PF00589">
    <property type="entry name" value="Phage_integrase"/>
    <property type="match status" value="1"/>
</dbReference>
<dbReference type="GO" id="GO:0006310">
    <property type="term" value="P:DNA recombination"/>
    <property type="evidence" value="ECO:0007669"/>
    <property type="project" value="UniProtKB-KW"/>
</dbReference>
<gene>
    <name evidence="4" type="ORF">L6E24_03635</name>
</gene>
<evidence type="ECO:0000313" key="5">
    <source>
        <dbReference type="Proteomes" id="UP001060368"/>
    </source>
</evidence>